<keyword evidence="2" id="KW-1185">Reference proteome</keyword>
<evidence type="ECO:0000313" key="1">
    <source>
        <dbReference type="EMBL" id="TDC95515.1"/>
    </source>
</evidence>
<dbReference type="InterPro" id="IPR029044">
    <property type="entry name" value="Nucleotide-diphossugar_trans"/>
</dbReference>
<protein>
    <submittedName>
        <fullName evidence="1">DUF2064 domain-containing protein</fullName>
    </submittedName>
</protein>
<dbReference type="PANTHER" id="PTHR36529">
    <property type="entry name" value="SLL1095 PROTEIN"/>
    <property type="match status" value="1"/>
</dbReference>
<comment type="caution">
    <text evidence="1">The sequence shown here is derived from an EMBL/GenBank/DDBJ whole genome shotgun (WGS) entry which is preliminary data.</text>
</comment>
<accession>A0A4V2Y8D5</accession>
<dbReference type="SUPFAM" id="SSF53448">
    <property type="entry name" value="Nucleotide-diphospho-sugar transferases"/>
    <property type="match status" value="1"/>
</dbReference>
<organism evidence="1 2">
    <name type="scientific">Saccharopolyspora aridisoli</name>
    <dbReference type="NCBI Taxonomy" id="2530385"/>
    <lineage>
        <taxon>Bacteria</taxon>
        <taxon>Bacillati</taxon>
        <taxon>Actinomycetota</taxon>
        <taxon>Actinomycetes</taxon>
        <taxon>Pseudonocardiales</taxon>
        <taxon>Pseudonocardiaceae</taxon>
        <taxon>Saccharopolyspora</taxon>
    </lineage>
</organism>
<dbReference type="Proteomes" id="UP000294744">
    <property type="component" value="Unassembled WGS sequence"/>
</dbReference>
<gene>
    <name evidence="1" type="ORF">E1161_04900</name>
</gene>
<name>A0A4V2Y8D5_9PSEU</name>
<dbReference type="OrthoDB" id="9798250at2"/>
<dbReference type="EMBL" id="SMKV01000004">
    <property type="protein sequence ID" value="TDC95515.1"/>
    <property type="molecule type" value="Genomic_DNA"/>
</dbReference>
<dbReference type="Gene3D" id="3.90.550.10">
    <property type="entry name" value="Spore Coat Polysaccharide Biosynthesis Protein SpsA, Chain A"/>
    <property type="match status" value="1"/>
</dbReference>
<dbReference type="AlphaFoldDB" id="A0A4V2Y8D5"/>
<reference evidence="1 2" key="1">
    <citation type="submission" date="2019-03" db="EMBL/GenBank/DDBJ databases">
        <title>Draft genome sequences of novel Actinobacteria.</title>
        <authorList>
            <person name="Sahin N."/>
            <person name="Ay H."/>
            <person name="Saygin H."/>
        </authorList>
    </citation>
    <scope>NUCLEOTIDE SEQUENCE [LARGE SCALE GENOMIC DNA]</scope>
    <source>
        <strain evidence="1 2">16K404</strain>
    </source>
</reference>
<proteinExistence type="predicted"/>
<sequence>MRSRTVVLVVAKAPVPGLAKTRLTPPASADQAAEIAAASLLDTLDAIRTMGAKPVVAWTGEIAAARQAGEIAAALAGTTVLAQRGAAFGDRLAAAHADAGRAFPGSPVLQIGMDTPQVTPDLLAASAEPLHRVAGPDAVVGPASDGGWWALGLREPRFAEALRNVPMSRPDTGDRTLRALRASGLGVDPLAELSDVDTMVDAQLVAKSVPGSRFATAVEQVAIEIGDRP</sequence>
<dbReference type="Pfam" id="PF09837">
    <property type="entry name" value="DUF2064"/>
    <property type="match status" value="1"/>
</dbReference>
<evidence type="ECO:0000313" key="2">
    <source>
        <dbReference type="Proteomes" id="UP000294744"/>
    </source>
</evidence>
<dbReference type="InterPro" id="IPR018641">
    <property type="entry name" value="Trfase_1_rSAM/seldom-assoc"/>
</dbReference>
<dbReference type="RefSeq" id="WP_132620004.1">
    <property type="nucleotide sequence ID" value="NZ_SMKV01000004.1"/>
</dbReference>
<dbReference type="PANTHER" id="PTHR36529:SF1">
    <property type="entry name" value="GLYCOSYLTRANSFERASE"/>
    <property type="match status" value="1"/>
</dbReference>